<feature type="binding site" description="axial binding residue" evidence="13">
    <location>
        <position position="436"/>
    </location>
    <ligand>
        <name>heme</name>
        <dbReference type="ChEBI" id="CHEBI:30413"/>
    </ligand>
    <ligandPart>
        <name>Fe</name>
        <dbReference type="ChEBI" id="CHEBI:18248"/>
    </ligandPart>
</feature>
<dbReference type="Pfam" id="PF00067">
    <property type="entry name" value="p450"/>
    <property type="match status" value="1"/>
</dbReference>
<evidence type="ECO:0000256" key="6">
    <source>
        <dbReference type="ARBA" id="ARBA00022723"/>
    </source>
</evidence>
<evidence type="ECO:0000256" key="7">
    <source>
        <dbReference type="ARBA" id="ARBA00022824"/>
    </source>
</evidence>
<evidence type="ECO:0000313" key="14">
    <source>
        <dbReference type="Ensembl" id="ENSLLEP00000040075.1"/>
    </source>
</evidence>
<evidence type="ECO:0000256" key="13">
    <source>
        <dbReference type="PIRSR" id="PIRSR602401-1"/>
    </source>
</evidence>
<protein>
    <submittedName>
        <fullName evidence="14">Uncharacterized protein</fullName>
    </submittedName>
</protein>
<dbReference type="InterPro" id="IPR002401">
    <property type="entry name" value="Cyt_P450_E_grp-I"/>
</dbReference>
<dbReference type="GO" id="GO:0019373">
    <property type="term" value="P:epoxygenase P450 pathway"/>
    <property type="evidence" value="ECO:0007669"/>
    <property type="project" value="TreeGrafter"/>
</dbReference>
<evidence type="ECO:0000256" key="10">
    <source>
        <dbReference type="ARBA" id="ARBA00023004"/>
    </source>
</evidence>
<evidence type="ECO:0000256" key="5">
    <source>
        <dbReference type="ARBA" id="ARBA00022617"/>
    </source>
</evidence>
<comment type="subcellular location">
    <subcellularLocation>
        <location evidence="3">Endoplasmic reticulum membrane</location>
        <topology evidence="3">Peripheral membrane protein</topology>
    </subcellularLocation>
    <subcellularLocation>
        <location evidence="2">Microsome membrane</location>
        <topology evidence="2">Peripheral membrane protein</topology>
    </subcellularLocation>
</comment>
<dbReference type="InterPro" id="IPR036396">
    <property type="entry name" value="Cyt_P450_sf"/>
</dbReference>
<dbReference type="GeneTree" id="ENSGT00940000162064"/>
<evidence type="ECO:0000256" key="3">
    <source>
        <dbReference type="ARBA" id="ARBA00004406"/>
    </source>
</evidence>
<accession>A0A8C5QP15</accession>
<dbReference type="GO" id="GO:0005789">
    <property type="term" value="C:endoplasmic reticulum membrane"/>
    <property type="evidence" value="ECO:0007669"/>
    <property type="project" value="UniProtKB-SubCell"/>
</dbReference>
<name>A0A8C5QP15_9ANUR</name>
<organism evidence="14 15">
    <name type="scientific">Leptobrachium leishanense</name>
    <name type="common">Leishan spiny toad</name>
    <dbReference type="NCBI Taxonomy" id="445787"/>
    <lineage>
        <taxon>Eukaryota</taxon>
        <taxon>Metazoa</taxon>
        <taxon>Chordata</taxon>
        <taxon>Craniata</taxon>
        <taxon>Vertebrata</taxon>
        <taxon>Euteleostomi</taxon>
        <taxon>Amphibia</taxon>
        <taxon>Batrachia</taxon>
        <taxon>Anura</taxon>
        <taxon>Pelobatoidea</taxon>
        <taxon>Megophryidae</taxon>
        <taxon>Leptobrachium</taxon>
    </lineage>
</organism>
<keyword evidence="8" id="KW-0492">Microsome</keyword>
<evidence type="ECO:0000256" key="4">
    <source>
        <dbReference type="ARBA" id="ARBA00010617"/>
    </source>
</evidence>
<evidence type="ECO:0000256" key="1">
    <source>
        <dbReference type="ARBA" id="ARBA00001971"/>
    </source>
</evidence>
<dbReference type="PRINTS" id="PR00385">
    <property type="entry name" value="P450"/>
</dbReference>
<comment type="cofactor">
    <cofactor evidence="1 13">
        <name>heme</name>
        <dbReference type="ChEBI" id="CHEBI:30413"/>
    </cofactor>
</comment>
<dbReference type="AlphaFoldDB" id="A0A8C5QP15"/>
<evidence type="ECO:0000256" key="9">
    <source>
        <dbReference type="ARBA" id="ARBA00023002"/>
    </source>
</evidence>
<keyword evidence="9" id="KW-0560">Oxidoreductase</keyword>
<dbReference type="GO" id="GO:0006805">
    <property type="term" value="P:xenobiotic metabolic process"/>
    <property type="evidence" value="ECO:0007669"/>
    <property type="project" value="TreeGrafter"/>
</dbReference>
<dbReference type="Proteomes" id="UP000694569">
    <property type="component" value="Unplaced"/>
</dbReference>
<dbReference type="SUPFAM" id="SSF48264">
    <property type="entry name" value="Cytochrome P450"/>
    <property type="match status" value="1"/>
</dbReference>
<dbReference type="InterPro" id="IPR050182">
    <property type="entry name" value="Cytochrome_P450_fam2"/>
</dbReference>
<proteinExistence type="inferred from homology"/>
<dbReference type="GO" id="GO:0005506">
    <property type="term" value="F:iron ion binding"/>
    <property type="evidence" value="ECO:0007669"/>
    <property type="project" value="InterPro"/>
</dbReference>
<dbReference type="GO" id="GO:0016712">
    <property type="term" value="F:oxidoreductase activity, acting on paired donors, with incorporation or reduction of molecular oxygen, reduced flavin or flavoprotein as one donor, and incorporation of one atom of oxygen"/>
    <property type="evidence" value="ECO:0007669"/>
    <property type="project" value="TreeGrafter"/>
</dbReference>
<dbReference type="GO" id="GO:0008392">
    <property type="term" value="F:arachidonate epoxygenase activity"/>
    <property type="evidence" value="ECO:0007669"/>
    <property type="project" value="TreeGrafter"/>
</dbReference>
<keyword evidence="12" id="KW-0472">Membrane</keyword>
<keyword evidence="10 13" id="KW-0408">Iron</keyword>
<keyword evidence="11" id="KW-0503">Monooxygenase</keyword>
<dbReference type="OrthoDB" id="1055148at2759"/>
<dbReference type="PRINTS" id="PR00463">
    <property type="entry name" value="EP450I"/>
</dbReference>
<evidence type="ECO:0000256" key="2">
    <source>
        <dbReference type="ARBA" id="ARBA00004174"/>
    </source>
</evidence>
<reference evidence="14" key="2">
    <citation type="submission" date="2025-09" db="UniProtKB">
        <authorList>
            <consortium name="Ensembl"/>
        </authorList>
    </citation>
    <scope>IDENTIFICATION</scope>
</reference>
<keyword evidence="6 13" id="KW-0479">Metal-binding</keyword>
<dbReference type="InterPro" id="IPR001128">
    <property type="entry name" value="Cyt_P450"/>
</dbReference>
<dbReference type="GO" id="GO:0020037">
    <property type="term" value="F:heme binding"/>
    <property type="evidence" value="ECO:0007669"/>
    <property type="project" value="InterPro"/>
</dbReference>
<evidence type="ECO:0000256" key="8">
    <source>
        <dbReference type="ARBA" id="ARBA00022848"/>
    </source>
</evidence>
<evidence type="ECO:0000256" key="12">
    <source>
        <dbReference type="ARBA" id="ARBA00023136"/>
    </source>
</evidence>
<sequence>MSPVLVAVALISCVVLVWIMKNAFVKGNLPPGPTPLPLLGNLLQIKKMKFVRFLNEMRRRYGNIFTFYLGSRPVLVVSGYQELKDVFYRYGEEFSGRGETPTFTFFYDGFGFALTSNMKIWRELRRFSMGVLREFGRGKTSIEFIVQEEVENLVKEFEKCKESVIDPKETLAKASANVIFYILLGQRFEYDDEDLNKLIHWTHDTLYRMGSDSGQLSDIVLGFLKHQTGTHKRIFQNMKNMASFMKSRVDEHQKTLDPSFPRDYTDAFLLKMEQMKDDPDTEYNMKNLISSTLQIFFAGIETVSRIMSFALLLLLKHPDVQEKVHEEIDRVIGRDRRPVYQDRVNMPYTEAVMHEILRYSDLAPYGIPRTTIQDTEFYGYSIPKGTTTILLLTTALNDPDIFPNPKSFKPGNFLDADGNFQKSDAFLAFAAGKRNCLGENLARIEIFIFLTTILQSFRLKSPLPLCDINITHVVTGLGNHPKPYTLRFESR</sequence>
<comment type="similarity">
    <text evidence="4">Belongs to the cytochrome P450 family.</text>
</comment>
<keyword evidence="15" id="KW-1185">Reference proteome</keyword>
<evidence type="ECO:0000256" key="11">
    <source>
        <dbReference type="ARBA" id="ARBA00023033"/>
    </source>
</evidence>
<dbReference type="PANTHER" id="PTHR24300">
    <property type="entry name" value="CYTOCHROME P450 508A4-RELATED"/>
    <property type="match status" value="1"/>
</dbReference>
<keyword evidence="5 13" id="KW-0349">Heme</keyword>
<dbReference type="PANTHER" id="PTHR24300:SF386">
    <property type="entry name" value="CYTOCHROME P450"/>
    <property type="match status" value="1"/>
</dbReference>
<dbReference type="FunFam" id="1.10.630.10:FF:000238">
    <property type="entry name" value="Cytochrome P450 2A6"/>
    <property type="match status" value="1"/>
</dbReference>
<dbReference type="Ensembl" id="ENSLLET00000041697.1">
    <property type="protein sequence ID" value="ENSLLEP00000040075.1"/>
    <property type="gene ID" value="ENSLLEG00000025516.1"/>
</dbReference>
<evidence type="ECO:0000313" key="15">
    <source>
        <dbReference type="Proteomes" id="UP000694569"/>
    </source>
</evidence>
<keyword evidence="7" id="KW-0256">Endoplasmic reticulum</keyword>
<reference evidence="14" key="1">
    <citation type="submission" date="2025-08" db="UniProtKB">
        <authorList>
            <consortium name="Ensembl"/>
        </authorList>
    </citation>
    <scope>IDENTIFICATION</scope>
</reference>
<dbReference type="Gene3D" id="1.10.630.10">
    <property type="entry name" value="Cytochrome P450"/>
    <property type="match status" value="1"/>
</dbReference>